<keyword evidence="3" id="KW-1003">Cell membrane</keyword>
<evidence type="ECO:0000256" key="4">
    <source>
        <dbReference type="ARBA" id="ARBA00022692"/>
    </source>
</evidence>
<feature type="transmembrane region" description="Helical" evidence="7">
    <location>
        <begin position="101"/>
        <end position="126"/>
    </location>
</feature>
<keyword evidence="4 7" id="KW-0812">Transmembrane</keyword>
<dbReference type="PANTHER" id="PTHR23522:SF4">
    <property type="entry name" value="NUCLEOSIDE PERMEASE NUPG-RELATED"/>
    <property type="match status" value="1"/>
</dbReference>
<dbReference type="AlphaFoldDB" id="W2C5Q9"/>
<sequence>MNLKHRLIIMNFLQFAVWGTYLTSMSRYLGPAGMGEHIGLFYSVQGLVSIFMPTLFGILADRYVPAQRMLALCHLASGLFMAAAGAYGLSAGPSVAFGTFFALYTLGVAFYMPTLALSYSVAYSLLEQGGYDTVRDFPPIRIFGTIGFICSMWAVDLTGFQTSAMQFVICGALGTLLAHYAFTLPHIPVSRGVERKSFVEALGLNAFRLFRKRQMAVFFIFSMMLGVSLQITNGFANPFIASFESVAEYADTFGVQHANILISLSQVSETLCILLIPFFLRRYGIKTVVLIAMVAWILRFALFGIGNPGGGVWLLVLSMIVYGVAFDFFNISGSLFVDRETDPSIRSSAQALFFLMTSGVGATVGTLGAQAVVNAFCQWTDVETAGGVKTLLVGDWSTVWYLFAGYSLLVTVFFAILFPYKHKREG</sequence>
<feature type="transmembrane region" description="Helical" evidence="7">
    <location>
        <begin position="7"/>
        <end position="28"/>
    </location>
</feature>
<gene>
    <name evidence="9" type="ORF">N425_07325</name>
</gene>
<feature type="transmembrane region" description="Helical" evidence="7">
    <location>
        <begin position="164"/>
        <end position="182"/>
    </location>
</feature>
<dbReference type="SUPFAM" id="SSF103473">
    <property type="entry name" value="MFS general substrate transporter"/>
    <property type="match status" value="2"/>
</dbReference>
<dbReference type="InterPro" id="IPR004740">
    <property type="entry name" value="Nuc_H_symport"/>
</dbReference>
<feature type="transmembrane region" description="Helical" evidence="7">
    <location>
        <begin position="216"/>
        <end position="240"/>
    </location>
</feature>
<feature type="domain" description="Major facilitator superfamily (MFS) profile" evidence="8">
    <location>
        <begin position="214"/>
        <end position="426"/>
    </location>
</feature>
<evidence type="ECO:0000256" key="7">
    <source>
        <dbReference type="SAM" id="Phobius"/>
    </source>
</evidence>
<keyword evidence="6 7" id="KW-0472">Membrane</keyword>
<dbReference type="PROSITE" id="PS50850">
    <property type="entry name" value="MFS"/>
    <property type="match status" value="1"/>
</dbReference>
<feature type="transmembrane region" description="Helical" evidence="7">
    <location>
        <begin position="312"/>
        <end position="331"/>
    </location>
</feature>
<name>W2C5Q9_9BACT</name>
<feature type="transmembrane region" description="Helical" evidence="7">
    <location>
        <begin position="287"/>
        <end position="306"/>
    </location>
</feature>
<feature type="transmembrane region" description="Helical" evidence="7">
    <location>
        <begin position="40"/>
        <end position="59"/>
    </location>
</feature>
<dbReference type="Gene3D" id="1.20.1250.20">
    <property type="entry name" value="MFS general substrate transporter like domains"/>
    <property type="match status" value="2"/>
</dbReference>
<reference evidence="9 10" key="1">
    <citation type="submission" date="2013-11" db="EMBL/GenBank/DDBJ databases">
        <title>Single cell genomics of uncultured Tannerella BU063 (oral taxon 286).</title>
        <authorList>
            <person name="Beall C.J."/>
            <person name="Campbell A.G."/>
            <person name="Griffen A.L."/>
            <person name="Podar M."/>
            <person name="Leys E.J."/>
        </authorList>
    </citation>
    <scope>NUCLEOTIDE SEQUENCE [LARGE SCALE GENOMIC DNA]</scope>
    <source>
        <strain evidence="9">Cell 2</strain>
    </source>
</reference>
<protein>
    <submittedName>
        <fullName evidence="9">Nucleoside permease</fullName>
    </submittedName>
</protein>
<feature type="transmembrane region" description="Helical" evidence="7">
    <location>
        <begin position="260"/>
        <end position="280"/>
    </location>
</feature>
<dbReference type="PANTHER" id="PTHR23522">
    <property type="entry name" value="BLL5896 PROTEIN"/>
    <property type="match status" value="1"/>
</dbReference>
<dbReference type="Proteomes" id="UP000018837">
    <property type="component" value="Unassembled WGS sequence"/>
</dbReference>
<feature type="transmembrane region" description="Helical" evidence="7">
    <location>
        <begin position="399"/>
        <end position="420"/>
    </location>
</feature>
<dbReference type="GO" id="GO:0015213">
    <property type="term" value="F:uridine transmembrane transporter activity"/>
    <property type="evidence" value="ECO:0007669"/>
    <property type="project" value="TreeGrafter"/>
</dbReference>
<feature type="transmembrane region" description="Helical" evidence="7">
    <location>
        <begin position="352"/>
        <end position="373"/>
    </location>
</feature>
<dbReference type="GO" id="GO:0015212">
    <property type="term" value="F:cytidine transmembrane transporter activity"/>
    <property type="evidence" value="ECO:0007669"/>
    <property type="project" value="TreeGrafter"/>
</dbReference>
<comment type="caution">
    <text evidence="9">The sequence shown here is derived from an EMBL/GenBank/DDBJ whole genome shotgun (WGS) entry which is preliminary data.</text>
</comment>
<feature type="transmembrane region" description="Helical" evidence="7">
    <location>
        <begin position="71"/>
        <end position="89"/>
    </location>
</feature>
<evidence type="ECO:0000256" key="3">
    <source>
        <dbReference type="ARBA" id="ARBA00022475"/>
    </source>
</evidence>
<evidence type="ECO:0000259" key="8">
    <source>
        <dbReference type="PROSITE" id="PS50850"/>
    </source>
</evidence>
<evidence type="ECO:0000256" key="5">
    <source>
        <dbReference type="ARBA" id="ARBA00022989"/>
    </source>
</evidence>
<proteinExistence type="predicted"/>
<evidence type="ECO:0000256" key="1">
    <source>
        <dbReference type="ARBA" id="ARBA00004651"/>
    </source>
</evidence>
<accession>W2C5Q9</accession>
<dbReference type="InterPro" id="IPR020846">
    <property type="entry name" value="MFS_dom"/>
</dbReference>
<comment type="subcellular location">
    <subcellularLocation>
        <location evidence="1">Cell membrane</location>
        <topology evidence="1">Multi-pass membrane protein</topology>
    </subcellularLocation>
</comment>
<dbReference type="PATRIC" id="fig|1411148.3.peg.1118"/>
<organism evidence="9 10">
    <name type="scientific">Tannerella sp. oral taxon BU063 isolate Cell 2</name>
    <dbReference type="NCBI Taxonomy" id="1411148"/>
    <lineage>
        <taxon>Bacteria</taxon>
        <taxon>Pseudomonadati</taxon>
        <taxon>Bacteroidota</taxon>
        <taxon>Bacteroidia</taxon>
        <taxon>Bacteroidales</taxon>
        <taxon>Tannerellaceae</taxon>
        <taxon>Tannerella</taxon>
    </lineage>
</organism>
<keyword evidence="5 7" id="KW-1133">Transmembrane helix</keyword>
<evidence type="ECO:0000313" key="10">
    <source>
        <dbReference type="Proteomes" id="UP000018837"/>
    </source>
</evidence>
<keyword evidence="2" id="KW-0813">Transport</keyword>
<dbReference type="EMBL" id="AYUF01000429">
    <property type="protein sequence ID" value="ETK01822.1"/>
    <property type="molecule type" value="Genomic_DNA"/>
</dbReference>
<evidence type="ECO:0000313" key="9">
    <source>
        <dbReference type="EMBL" id="ETK01822.1"/>
    </source>
</evidence>
<dbReference type="Pfam" id="PF03825">
    <property type="entry name" value="Nuc_H_symport"/>
    <property type="match status" value="1"/>
</dbReference>
<evidence type="ECO:0000256" key="6">
    <source>
        <dbReference type="ARBA" id="ARBA00023136"/>
    </source>
</evidence>
<evidence type="ECO:0000256" key="2">
    <source>
        <dbReference type="ARBA" id="ARBA00022448"/>
    </source>
</evidence>
<dbReference type="GO" id="GO:0005886">
    <property type="term" value="C:plasma membrane"/>
    <property type="evidence" value="ECO:0007669"/>
    <property type="project" value="UniProtKB-SubCell"/>
</dbReference>
<dbReference type="InterPro" id="IPR036259">
    <property type="entry name" value="MFS_trans_sf"/>
</dbReference>
<feature type="transmembrane region" description="Helical" evidence="7">
    <location>
        <begin position="138"/>
        <end position="158"/>
    </location>
</feature>